<comment type="caution">
    <text evidence="17">The sequence shown here is derived from an EMBL/GenBank/DDBJ whole genome shotgun (WGS) entry which is preliminary data.</text>
</comment>
<feature type="domain" description="TmcA/NAT10 N-terminal" evidence="13">
    <location>
        <begin position="850"/>
        <end position="1037"/>
    </location>
</feature>
<dbReference type="GO" id="GO:0051391">
    <property type="term" value="P:tRNA acetylation"/>
    <property type="evidence" value="ECO:0007669"/>
    <property type="project" value="UniProtKB-UniRule"/>
</dbReference>
<keyword evidence="3 9" id="KW-0808">Transferase</keyword>
<dbReference type="OrthoDB" id="10067491at2759"/>
<dbReference type="GO" id="GO:1904812">
    <property type="term" value="P:rRNA acetylation involved in maturation of SSU-rRNA"/>
    <property type="evidence" value="ECO:0007669"/>
    <property type="project" value="InterPro"/>
</dbReference>
<keyword evidence="7 9" id="KW-0539">Nucleus</keyword>
<keyword evidence="5 9" id="KW-0547">Nucleotide-binding</keyword>
<feature type="region of interest" description="Disordered" evidence="10">
    <location>
        <begin position="63"/>
        <end position="97"/>
    </location>
</feature>
<keyword evidence="11" id="KW-0812">Transmembrane</keyword>
<keyword evidence="2 9" id="KW-0698">rRNA processing</keyword>
<comment type="catalytic activity">
    <reaction evidence="9">
        <text>a cytidine in tRNA + acetyl-CoA + ATP + H2O = an N(4)-acetylcytidine in tRNA + ADP + phosphate + CoA + H(+)</text>
        <dbReference type="Rhea" id="RHEA:53876"/>
        <dbReference type="Rhea" id="RHEA-COMP:13670"/>
        <dbReference type="Rhea" id="RHEA-COMP:13671"/>
        <dbReference type="ChEBI" id="CHEBI:15377"/>
        <dbReference type="ChEBI" id="CHEBI:15378"/>
        <dbReference type="ChEBI" id="CHEBI:30616"/>
        <dbReference type="ChEBI" id="CHEBI:43474"/>
        <dbReference type="ChEBI" id="CHEBI:57287"/>
        <dbReference type="ChEBI" id="CHEBI:57288"/>
        <dbReference type="ChEBI" id="CHEBI:74900"/>
        <dbReference type="ChEBI" id="CHEBI:82748"/>
        <dbReference type="ChEBI" id="CHEBI:456216"/>
    </reaction>
</comment>
<dbReference type="HAMAP" id="MF_03211">
    <property type="entry name" value="RNA_acetyltr_Nat10"/>
    <property type="match status" value="1"/>
</dbReference>
<evidence type="ECO:0000256" key="8">
    <source>
        <dbReference type="ARBA" id="ARBA00023315"/>
    </source>
</evidence>
<evidence type="ECO:0000256" key="2">
    <source>
        <dbReference type="ARBA" id="ARBA00022552"/>
    </source>
</evidence>
<dbReference type="PANTHER" id="PTHR10925">
    <property type="entry name" value="N-ACETYLTRANSFERASE 10"/>
    <property type="match status" value="1"/>
</dbReference>
<name>A0A8H5EY61_9AGAR</name>
<dbReference type="Gene3D" id="3.40.50.11040">
    <property type="match status" value="1"/>
</dbReference>
<evidence type="ECO:0000259" key="16">
    <source>
        <dbReference type="Pfam" id="PF20153"/>
    </source>
</evidence>
<dbReference type="Pfam" id="PF13725">
    <property type="entry name" value="tRNA_bind_2"/>
    <property type="match status" value="1"/>
</dbReference>
<evidence type="ECO:0000256" key="6">
    <source>
        <dbReference type="ARBA" id="ARBA00022840"/>
    </source>
</evidence>
<dbReference type="FunFam" id="3.40.50.11040:FF:000002">
    <property type="entry name" value="RNA cytidine acetyltransferase"/>
    <property type="match status" value="1"/>
</dbReference>
<feature type="compositionally biased region" description="Polar residues" evidence="10">
    <location>
        <begin position="1870"/>
        <end position="1884"/>
    </location>
</feature>
<dbReference type="InterPro" id="IPR045338">
    <property type="entry name" value="DUF6535"/>
</dbReference>
<dbReference type="GO" id="GO:0005524">
    <property type="term" value="F:ATP binding"/>
    <property type="evidence" value="ECO:0007669"/>
    <property type="project" value="UniProtKB-UniRule"/>
</dbReference>
<dbReference type="GO" id="GO:0000049">
    <property type="term" value="F:tRNA binding"/>
    <property type="evidence" value="ECO:0007669"/>
    <property type="project" value="TreeGrafter"/>
</dbReference>
<feature type="region of interest" description="Disordered" evidence="10">
    <location>
        <begin position="1"/>
        <end position="42"/>
    </location>
</feature>
<evidence type="ECO:0000256" key="1">
    <source>
        <dbReference type="ARBA" id="ARBA00004604"/>
    </source>
</evidence>
<dbReference type="InterPro" id="IPR013562">
    <property type="entry name" value="TmcA/NAT10_N"/>
</dbReference>
<feature type="binding site" evidence="9">
    <location>
        <begin position="1122"/>
        <end position="1131"/>
    </location>
    <ligand>
        <name>ATP</name>
        <dbReference type="ChEBI" id="CHEBI:30616"/>
    </ligand>
</feature>
<feature type="transmembrane region" description="Helical" evidence="11">
    <location>
        <begin position="258"/>
        <end position="281"/>
    </location>
</feature>
<gene>
    <name evidence="9" type="primary">NAT10</name>
    <name evidence="17" type="ORF">D9619_006514</name>
</gene>
<dbReference type="EC" id="2.3.1.-" evidence="9"/>
<dbReference type="PANTHER" id="PTHR10925:SF5">
    <property type="entry name" value="RNA CYTIDINE ACETYLTRANSFERASE"/>
    <property type="match status" value="1"/>
</dbReference>
<feature type="region of interest" description="Disordered" evidence="10">
    <location>
        <begin position="1274"/>
        <end position="1306"/>
    </location>
</feature>
<dbReference type="InterPro" id="IPR027992">
    <property type="entry name" value="tRNA_bind_dom"/>
</dbReference>
<keyword evidence="6 9" id="KW-0067">ATP-binding</keyword>
<dbReference type="Gene3D" id="3.40.630.30">
    <property type="match status" value="1"/>
</dbReference>
<evidence type="ECO:0000256" key="4">
    <source>
        <dbReference type="ARBA" id="ARBA00022694"/>
    </source>
</evidence>
<comment type="caution">
    <text evidence="9">Lacks conserved residue(s) required for the propagation of feature annotation.</text>
</comment>
<feature type="compositionally biased region" description="Basic and acidic residues" evidence="10">
    <location>
        <begin position="1282"/>
        <end position="1291"/>
    </location>
</feature>
<comment type="catalytic activity">
    <reaction evidence="9">
        <text>a cytidine in 18S rRNA + acetyl-CoA + ATP + H2O = an N(4)-acetylcytidine in 18S rRNA + ADP + phosphate + CoA + H(+)</text>
        <dbReference type="Rhea" id="RHEA:51424"/>
        <dbReference type="Rhea" id="RHEA-COMP:13575"/>
        <dbReference type="Rhea" id="RHEA-COMP:13576"/>
        <dbReference type="ChEBI" id="CHEBI:15377"/>
        <dbReference type="ChEBI" id="CHEBI:15378"/>
        <dbReference type="ChEBI" id="CHEBI:30616"/>
        <dbReference type="ChEBI" id="CHEBI:43474"/>
        <dbReference type="ChEBI" id="CHEBI:57287"/>
        <dbReference type="ChEBI" id="CHEBI:57288"/>
        <dbReference type="ChEBI" id="CHEBI:74900"/>
        <dbReference type="ChEBI" id="CHEBI:82748"/>
        <dbReference type="ChEBI" id="CHEBI:456216"/>
    </reaction>
</comment>
<dbReference type="Pfam" id="PF20153">
    <property type="entry name" value="DUF6535"/>
    <property type="match status" value="1"/>
</dbReference>
<feature type="region of interest" description="Disordered" evidence="10">
    <location>
        <begin position="1868"/>
        <end position="1917"/>
    </location>
</feature>
<feature type="transmembrane region" description="Helical" evidence="11">
    <location>
        <begin position="293"/>
        <end position="317"/>
    </location>
</feature>
<comment type="subunit">
    <text evidence="9">Interacts with TAN1.</text>
</comment>
<dbReference type="GO" id="GO:0030686">
    <property type="term" value="C:90S preribosome"/>
    <property type="evidence" value="ECO:0007669"/>
    <property type="project" value="TreeGrafter"/>
</dbReference>
<dbReference type="EMBL" id="JAACJJ010000042">
    <property type="protein sequence ID" value="KAF5316363.1"/>
    <property type="molecule type" value="Genomic_DNA"/>
</dbReference>
<dbReference type="Pfam" id="PF13718">
    <property type="entry name" value="GNAT_acetyltr_2"/>
    <property type="match status" value="1"/>
</dbReference>
<keyword evidence="4 9" id="KW-0819">tRNA processing</keyword>
<evidence type="ECO:0000313" key="17">
    <source>
        <dbReference type="EMBL" id="KAF5316363.1"/>
    </source>
</evidence>
<evidence type="ECO:0000259" key="13">
    <source>
        <dbReference type="Pfam" id="PF08351"/>
    </source>
</evidence>
<dbReference type="InterPro" id="IPR032672">
    <property type="entry name" value="TmcA/NAT10/Kre33"/>
</dbReference>
<evidence type="ECO:0000256" key="5">
    <source>
        <dbReference type="ARBA" id="ARBA00022741"/>
    </source>
</evidence>
<feature type="domain" description="DUF6535" evidence="16">
    <location>
        <begin position="112"/>
        <end position="287"/>
    </location>
</feature>
<feature type="transmembrane region" description="Helical" evidence="11">
    <location>
        <begin position="132"/>
        <end position="151"/>
    </location>
</feature>
<dbReference type="GO" id="GO:1990883">
    <property type="term" value="F:18S rRNA cytidine N-acetyltransferase activity"/>
    <property type="evidence" value="ECO:0007669"/>
    <property type="project" value="TreeGrafter"/>
</dbReference>
<keyword evidence="8 9" id="KW-0012">Acyltransferase</keyword>
<dbReference type="Pfam" id="PF08351">
    <property type="entry name" value="TmcA_N"/>
    <property type="match status" value="1"/>
</dbReference>
<reference evidence="17 18" key="1">
    <citation type="journal article" date="2020" name="ISME J.">
        <title>Uncovering the hidden diversity of litter-decomposition mechanisms in mushroom-forming fungi.</title>
        <authorList>
            <person name="Floudas D."/>
            <person name="Bentzer J."/>
            <person name="Ahren D."/>
            <person name="Johansson T."/>
            <person name="Persson P."/>
            <person name="Tunlid A."/>
        </authorList>
    </citation>
    <scope>NUCLEOTIDE SEQUENCE [LARGE SCALE GENOMIC DNA]</scope>
    <source>
        <strain evidence="17 18">CBS 101986</strain>
    </source>
</reference>
<dbReference type="InterPro" id="IPR027417">
    <property type="entry name" value="P-loop_NTPase"/>
</dbReference>
<accession>A0A8H5EY61</accession>
<evidence type="ECO:0000259" key="12">
    <source>
        <dbReference type="Pfam" id="PF05127"/>
    </source>
</evidence>
<comment type="subcellular location">
    <subcellularLocation>
        <location evidence="1 9">Nucleus</location>
        <location evidence="1 9">Nucleolus</location>
    </subcellularLocation>
</comment>
<dbReference type="GO" id="GO:0005730">
    <property type="term" value="C:nucleolus"/>
    <property type="evidence" value="ECO:0007669"/>
    <property type="project" value="UniProtKB-SubCell"/>
</dbReference>
<feature type="transmembrane region" description="Helical" evidence="11">
    <location>
        <begin position="361"/>
        <end position="380"/>
    </location>
</feature>
<evidence type="ECO:0000256" key="7">
    <source>
        <dbReference type="ARBA" id="ARBA00023242"/>
    </source>
</evidence>
<dbReference type="InterPro" id="IPR000182">
    <property type="entry name" value="GNAT_dom"/>
</dbReference>
<keyword evidence="11" id="KW-1133">Transmembrane helix</keyword>
<feature type="binding site" evidence="9">
    <location>
        <position position="1582"/>
    </location>
    <ligand>
        <name>acetyl-CoA</name>
        <dbReference type="ChEBI" id="CHEBI:57288"/>
    </ligand>
</feature>
<dbReference type="Pfam" id="PF05127">
    <property type="entry name" value="NAT10_TcmA_helicase"/>
    <property type="match status" value="1"/>
</dbReference>
<dbReference type="Proteomes" id="UP000567179">
    <property type="component" value="Unassembled WGS sequence"/>
</dbReference>
<keyword evidence="18" id="KW-1185">Reference proteome</keyword>
<comment type="similarity">
    <text evidence="9">Belongs to the RNA cytidine acetyltransferase family. NAT10 subfamily.</text>
</comment>
<evidence type="ECO:0000256" key="10">
    <source>
        <dbReference type="SAM" id="MobiDB-lite"/>
    </source>
</evidence>
<evidence type="ECO:0000313" key="18">
    <source>
        <dbReference type="Proteomes" id="UP000567179"/>
    </source>
</evidence>
<feature type="compositionally biased region" description="Basic residues" evidence="10">
    <location>
        <begin position="1905"/>
        <end position="1917"/>
    </location>
</feature>
<feature type="compositionally biased region" description="Polar residues" evidence="10">
    <location>
        <begin position="28"/>
        <end position="40"/>
    </location>
</feature>
<protein>
    <recommendedName>
        <fullName evidence="9">RNA cytidine acetyltransferase</fullName>
        <ecNumber evidence="9">2.3.1.-</ecNumber>
    </recommendedName>
    <alternativeName>
        <fullName evidence="9">18S rRNA cytosine acetyltransferase</fullName>
    </alternativeName>
</protein>
<comment type="function">
    <text evidence="9">RNA cytidine acetyltransferase with specificity toward both 18S rRNA and tRNAs. Catalyzes the formation of N(4)-acetylcytidine (ac4C) in 18S rRNA. Required for early nucleolar cleavages of precursor rRNA at sites A0, A1 and A2 during 18S rRNA synthesis. Catalyzes the formation of ac4C in serine and leucine tRNAs. Requires the tRNA-binding adapter protein TAN1 for full tRNA acetyltransferase activity but not for 18S rRNA acetylation.</text>
</comment>
<feature type="domain" description="Possible tRNA binding" evidence="15">
    <location>
        <begin position="1619"/>
        <end position="1862"/>
    </location>
</feature>
<feature type="binding site" evidence="9">
    <location>
        <begin position="1490"/>
        <end position="1496"/>
    </location>
    <ligand>
        <name>acetyl-CoA</name>
        <dbReference type="ChEBI" id="CHEBI:57288"/>
    </ligand>
</feature>
<evidence type="ECO:0000256" key="11">
    <source>
        <dbReference type="SAM" id="Phobius"/>
    </source>
</evidence>
<evidence type="ECO:0000259" key="15">
    <source>
        <dbReference type="Pfam" id="PF13725"/>
    </source>
</evidence>
<feature type="compositionally biased region" description="Low complexity" evidence="10">
    <location>
        <begin position="1297"/>
        <end position="1306"/>
    </location>
</feature>
<keyword evidence="11" id="KW-0472">Membrane</keyword>
<feature type="binding site" evidence="9">
    <location>
        <position position="1323"/>
    </location>
    <ligand>
        <name>ATP</name>
        <dbReference type="ChEBI" id="CHEBI:30616"/>
    </ligand>
</feature>
<evidence type="ECO:0000256" key="3">
    <source>
        <dbReference type="ARBA" id="ARBA00022679"/>
    </source>
</evidence>
<dbReference type="Gene3D" id="3.40.50.300">
    <property type="entry name" value="P-loop containing nucleotide triphosphate hydrolases"/>
    <property type="match status" value="1"/>
</dbReference>
<sequence>MPSGPTVATIKNASEVNSDAAFPGSEESLMSTSVDPVSQSTRRDVYPHDYDILLEQRVLGDDPMHALPQGDAKPNSQKSSTLPDELPLPKLSDPLTPGIPKPEGDPFEYFLKPLLEEDAVQCNAWKDEVQNILIFAGLFSAVVTAFIIEGYQRLLPDRNDAVIGLLALIAEKLDNTPTNKTASASSIMANSNANFAPSRSDIKVNIFWFISLVLNLTAALIGIIALQWLREHQRYDNTLKPQQKMAILNARLHSLKQWYVPQIFAGLPLFLQAALVLFFAGMIEFLFALRLDVALPVTLFICIPLIFLITTTLLPLLQVCILQDAFRLSINDEVPSPCPYRSPQSLIARRLGTASQTTFKYFAYMVASAYICVVQVNCFIIRKLAPRQLPVYRTRRMNLKLRLREYGRNIGQLICNASGDWVSIDRGWLNARTAYAVSSQMIHREDNDLVISRETGFFRRAYPDLYDCTRCLHEILLRDRGNVDHNAFYHCIEALCADALELFASYWGFPQHRQKFVLHITDLCVPFARFLCFNDDRLMPPYSNPIEAYFIEDILLHTPPDGLPTTFDFLHVAFMATWLQYSPSRYFRYSSYSGSVPTIDAVKEELVTRLILYRLKIGPERVFAMKRSTAWLPWRFQGSEILKENHSQSVTRLLFAFFAACLTMDPDPQMLHRAAHVSDPYEGIRAYMQVVVTGQREDRIADTLAHLKQLCNLSAQPNLIREKPFLMAAACFYLGAAVVKEFPRDSAGKSIIASMPPKFEPLLTIILEACGTTGGSLATASDLANFTTWGGPENAINAIWNHNFSHHLTTTSSPRWNLILGGPVSAERYRPPLSSVPMRKQLDPRIPILINNNVQKNHRSFIVLVGDKGRDQIVNLHFLLSQARVSARPSVLWCYKKELGFTSHRKKREAKIKRDVKRGVREANEQNPFEIFVTVTDIRYTYYKESEKILGNTYGMLVLQDFEAITPNLLARTIETVEGGGLVVLLLKTMTSLKQLYTMTMDVHSRYRTSSHDSVVARFNERFILSLGSCPDCLVLDDELNVLPISRGKDIQPLENSGKGKAKDPAQTQLIELRDSLADTKPAGDLVKLAKTLDQAQAILTFIDAIAEKTLSSTVTLTAGRGRGKSAALGLAIAAALAHGYANIFVTSPSPDNLKTLFEFVFKGLDALGYEEHLDYDIAVAQGLGENKEDTTKSVVRVNVFRDHRQTVQYIAPQDAHVLGQAELVIIDEAAAIPLPLVRNLIGPYLVFLASTINGYEGTGRSLSLKLIQQLRESSRPSLTKDTPHNDKDDAAAATGSSSKKPVVKAPPKARVLREIKLETPIRYSTGDEIEQWLNGLLCLDATILPRSNAQGCPHPSTCELFYVSRDTLFSYHPASEVFLQRMMALYVASHYKNQPNDLQLLSDAPAHHLFVLLPPIKDDETHLPEPLVVLQVALEGQISRDTIMESLGRGMRAGGDMIPWLISQQFQESGFAKLSGARVVRIACHPDYAHLGYGSRALQALNSFYSGEYFNLDESTQPEAQYPDPTAVEPGTDLLSEVPTVRAPSAMPPLLQRLSERKPENLDYLGVSYGLTPQLLRFWKRAGYVPLYLRQTTSELTGEHTCVMVRGLNSSVDSDMGWLHEFAKDFRRRFLTLLSYKFREFGSVTALSILEAANAGIKDSPEEQELKPEELAMLFTPFDLKRLESYANNMLDYHVILDLLPTVANIFFQQRLASSSRTGDPQDGPVRLSALQSSILLAVGLQRKSVEDIERELDIPVSQALALFAKLIRKVSKRLIDIRKAVISAQLPQANLTGALAMSSRVDEGASQPSAENVTANMEAELNQAGNEVTSAMRERQQEMISSLDLKKFAIDDSQMDWSLAEAQVANPGKSTVVSVKSTQTAGQKRKADEATSAAATSNTGKDKKTRRGGSKKAKH</sequence>
<evidence type="ECO:0000259" key="14">
    <source>
        <dbReference type="Pfam" id="PF13718"/>
    </source>
</evidence>
<feature type="domain" description="N-acetyltransferase" evidence="14">
    <location>
        <begin position="1382"/>
        <end position="1609"/>
    </location>
</feature>
<proteinExistence type="inferred from homology"/>
<dbReference type="InterPro" id="IPR007807">
    <property type="entry name" value="TcmA/NAT10_helicase"/>
</dbReference>
<feature type="transmembrane region" description="Helical" evidence="11">
    <location>
        <begin position="206"/>
        <end position="229"/>
    </location>
</feature>
<feature type="domain" description="TcmA/NAT10 helicase" evidence="12">
    <location>
        <begin position="1117"/>
        <end position="1341"/>
    </location>
</feature>
<dbReference type="InterPro" id="IPR033688">
    <property type="entry name" value="NAT10"/>
</dbReference>
<organism evidence="17 18">
    <name type="scientific">Psilocybe cf. subviscida</name>
    <dbReference type="NCBI Taxonomy" id="2480587"/>
    <lineage>
        <taxon>Eukaryota</taxon>
        <taxon>Fungi</taxon>
        <taxon>Dikarya</taxon>
        <taxon>Basidiomycota</taxon>
        <taxon>Agaricomycotina</taxon>
        <taxon>Agaricomycetes</taxon>
        <taxon>Agaricomycetidae</taxon>
        <taxon>Agaricales</taxon>
        <taxon>Agaricineae</taxon>
        <taxon>Strophariaceae</taxon>
        <taxon>Psilocybe</taxon>
    </lineage>
</organism>
<evidence type="ECO:0000256" key="9">
    <source>
        <dbReference type="HAMAP-Rule" id="MF_03211"/>
    </source>
</evidence>